<gene>
    <name evidence="2" type="ORF">KO481_05645</name>
</gene>
<sequence>MRGKGWRQTVTEPGVREQNEYRLSVARQSLPTDELIRFRWSETRADNIWRTELAAHTSKSGDGWFLLQVRNERGWFVDAPRIARELVEGLTIKPSESLQLARTAQQVPYLGVAELVARVQAPERHGLIFVAGTNDQLPFDMFLEKARKWSKELTAQAEFAVLDPVATTEFRSLAGERHAVAPGTIRNFLPGTDFEDPDDALRHRYLATATLTKLHDRALQQLLGRIARRHAATHKLPKDLIADLRTLDRLENKYVLEGGSIATAYDTPAVPALANPVIEPVPPLLPTTPPAPAAAQTTAPVPTAEPATGVDTPTGNDTATTLPKPTTDSVPAAMSAATLSDPELALVREVLGLTAITRDALQAIKIRADADHNAATLLRADRLVEEKQEEINHLEDLLSERNDGIEQLEYQLGLESEDVRDSPTPPTRNSWKSPFCDGNSPRPVPTASSFRHPSEPNTLAPTSNYWTSWSNSRRTASFLRVTRTSVAISTVTTHTARLPTSPGKSS</sequence>
<dbReference type="Proteomes" id="UP000733379">
    <property type="component" value="Unassembled WGS sequence"/>
</dbReference>
<feature type="compositionally biased region" description="Low complexity" evidence="1">
    <location>
        <begin position="293"/>
        <end position="308"/>
    </location>
</feature>
<dbReference type="EMBL" id="JAHKNI010000001">
    <property type="protein sequence ID" value="MBU3061007.1"/>
    <property type="molecule type" value="Genomic_DNA"/>
</dbReference>
<feature type="region of interest" description="Disordered" evidence="1">
    <location>
        <begin position="414"/>
        <end position="463"/>
    </location>
</feature>
<feature type="compositionally biased region" description="Polar residues" evidence="1">
    <location>
        <begin position="311"/>
        <end position="329"/>
    </location>
</feature>
<keyword evidence="3" id="KW-1185">Reference proteome</keyword>
<reference evidence="2 3" key="1">
    <citation type="submission" date="2021-06" db="EMBL/GenBank/DDBJ databases">
        <title>Actinomycetes sequencing.</title>
        <authorList>
            <person name="Shan Q."/>
        </authorList>
    </citation>
    <scope>NUCLEOTIDE SEQUENCE [LARGE SCALE GENOMIC DNA]</scope>
    <source>
        <strain evidence="2 3">NEAU-G5</strain>
    </source>
</reference>
<evidence type="ECO:0000256" key="1">
    <source>
        <dbReference type="SAM" id="MobiDB-lite"/>
    </source>
</evidence>
<evidence type="ECO:0000313" key="3">
    <source>
        <dbReference type="Proteomes" id="UP000733379"/>
    </source>
</evidence>
<evidence type="ECO:0000313" key="2">
    <source>
        <dbReference type="EMBL" id="MBU3061007.1"/>
    </source>
</evidence>
<protein>
    <submittedName>
        <fullName evidence="2">Uncharacterized protein</fullName>
    </submittedName>
</protein>
<accession>A0ABS6ASJ9</accession>
<comment type="caution">
    <text evidence="2">The sequence shown here is derived from an EMBL/GenBank/DDBJ whole genome shotgun (WGS) entry which is preliminary data.</text>
</comment>
<organism evidence="2 3">
    <name type="scientific">Nocardia albiluteola</name>
    <dbReference type="NCBI Taxonomy" id="2842303"/>
    <lineage>
        <taxon>Bacteria</taxon>
        <taxon>Bacillati</taxon>
        <taxon>Actinomycetota</taxon>
        <taxon>Actinomycetes</taxon>
        <taxon>Mycobacteriales</taxon>
        <taxon>Nocardiaceae</taxon>
        <taxon>Nocardia</taxon>
    </lineage>
</organism>
<feature type="region of interest" description="Disordered" evidence="1">
    <location>
        <begin position="286"/>
        <end position="330"/>
    </location>
</feature>
<proteinExistence type="predicted"/>
<feature type="compositionally biased region" description="Polar residues" evidence="1">
    <location>
        <begin position="446"/>
        <end position="463"/>
    </location>
</feature>
<name>A0ABS6ASJ9_9NOCA</name>